<dbReference type="CDD" id="cd01948">
    <property type="entry name" value="EAL"/>
    <property type="match status" value="1"/>
</dbReference>
<dbReference type="InterPro" id="IPR001633">
    <property type="entry name" value="EAL_dom"/>
</dbReference>
<dbReference type="Gene3D" id="3.40.50.2300">
    <property type="match status" value="1"/>
</dbReference>
<dbReference type="PROSITE" id="PS50883">
    <property type="entry name" value="EAL"/>
    <property type="match status" value="1"/>
</dbReference>
<dbReference type="Pfam" id="PF00072">
    <property type="entry name" value="Response_reg"/>
    <property type="match status" value="1"/>
</dbReference>
<dbReference type="InterPro" id="IPR001789">
    <property type="entry name" value="Sig_transdc_resp-reg_receiver"/>
</dbReference>
<keyword evidence="1" id="KW-0597">Phosphoprotein</keyword>
<gene>
    <name evidence="4" type="ORF">HGD76_13125</name>
</gene>
<dbReference type="PANTHER" id="PTHR33121">
    <property type="entry name" value="CYCLIC DI-GMP PHOSPHODIESTERASE PDEF"/>
    <property type="match status" value="1"/>
</dbReference>
<dbReference type="InterPro" id="IPR011006">
    <property type="entry name" value="CheY-like_superfamily"/>
</dbReference>
<name>A0A6H2C1D7_DOLFA</name>
<feature type="domain" description="EAL" evidence="3">
    <location>
        <begin position="143"/>
        <end position="400"/>
    </location>
</feature>
<reference evidence="4 5" key="2">
    <citation type="submission" date="2020-04" db="EMBL/GenBank/DDBJ databases">
        <authorList>
            <person name="Fomenkov A."/>
            <person name="Anton B.P."/>
            <person name="Roberts R.J."/>
        </authorList>
    </citation>
    <scope>NUCLEOTIDE SEQUENCE [LARGE SCALE GENOMIC DNA]</scope>
    <source>
        <strain evidence="4 5">CCAP 1403/13f</strain>
    </source>
</reference>
<protein>
    <submittedName>
        <fullName evidence="4">EAL domain-containing response regulator</fullName>
    </submittedName>
</protein>
<evidence type="ECO:0000259" key="2">
    <source>
        <dbReference type="PROSITE" id="PS50110"/>
    </source>
</evidence>
<dbReference type="KEGG" id="dfs:HGD76_13125"/>
<dbReference type="SMART" id="SM00052">
    <property type="entry name" value="EAL"/>
    <property type="match status" value="1"/>
</dbReference>
<proteinExistence type="predicted"/>
<evidence type="ECO:0000313" key="4">
    <source>
        <dbReference type="EMBL" id="QJB44978.1"/>
    </source>
</evidence>
<dbReference type="GO" id="GO:0000160">
    <property type="term" value="P:phosphorelay signal transduction system"/>
    <property type="evidence" value="ECO:0007669"/>
    <property type="project" value="InterPro"/>
</dbReference>
<feature type="domain" description="Response regulatory" evidence="2">
    <location>
        <begin position="6"/>
        <end position="122"/>
    </location>
</feature>
<dbReference type="Proteomes" id="UP000502433">
    <property type="component" value="Chromosome"/>
</dbReference>
<dbReference type="SUPFAM" id="SSF141868">
    <property type="entry name" value="EAL domain-like"/>
    <property type="match status" value="1"/>
</dbReference>
<dbReference type="RefSeq" id="WP_168696050.1">
    <property type="nucleotide sequence ID" value="NZ_CP051206.1"/>
</dbReference>
<dbReference type="Gene3D" id="3.20.20.450">
    <property type="entry name" value="EAL domain"/>
    <property type="match status" value="1"/>
</dbReference>
<dbReference type="SMART" id="SM00448">
    <property type="entry name" value="REC"/>
    <property type="match status" value="1"/>
</dbReference>
<sequence length="408" mass="45983">MSTKTKILVIEDEKSVRENLIDLLEAENFEVVAAANGRIGLNMAMSEYPDLILCDMMMPELDGYGVLTALRQEPSISTIPFIFLTANSAKSDFRQGMNMGADDYLTKSFTRAELLSAILNKLKNYANLKKNLLANINKLTPRMQLVLNNLKIAIREKNFADFELHYQPITDINTGKITAAESLLRWTNTELGRVSPQEFIPLAETNGLIIDIGKWVLNRVCQQMQTWQNIGIYNLTIAVNISSIEFNQPDLIPQIINLISSHNIQSNCLELELTERMIMEDVDMARVAMNKLRSLGVKIALDDFGVSNNSLLTLKQLPMDTLKIDRDFIQNINDDYRKAAITKNLIQLGHDLQLKIIAEGVETEAELAFLRENNCDAIQGFICSPPLPALEFQKLLLTNKSLFIYPNG</sequence>
<dbReference type="GO" id="GO:0071111">
    <property type="term" value="F:cyclic-guanylate-specific phosphodiesterase activity"/>
    <property type="evidence" value="ECO:0007669"/>
    <property type="project" value="InterPro"/>
</dbReference>
<feature type="modified residue" description="4-aspartylphosphate" evidence="1">
    <location>
        <position position="55"/>
    </location>
</feature>
<dbReference type="CDD" id="cd17574">
    <property type="entry name" value="REC_OmpR"/>
    <property type="match status" value="1"/>
</dbReference>
<evidence type="ECO:0000256" key="1">
    <source>
        <dbReference type="PROSITE-ProRule" id="PRU00169"/>
    </source>
</evidence>
<dbReference type="PANTHER" id="PTHR33121:SF70">
    <property type="entry name" value="SIGNALING PROTEIN YKOW"/>
    <property type="match status" value="1"/>
</dbReference>
<dbReference type="SUPFAM" id="SSF52172">
    <property type="entry name" value="CheY-like"/>
    <property type="match status" value="1"/>
</dbReference>
<organism evidence="4 5">
    <name type="scientific">Dolichospermum flos-aquae CCAP 1403/13F</name>
    <dbReference type="NCBI Taxonomy" id="315271"/>
    <lineage>
        <taxon>Bacteria</taxon>
        <taxon>Bacillati</taxon>
        <taxon>Cyanobacteriota</taxon>
        <taxon>Cyanophyceae</taxon>
        <taxon>Nostocales</taxon>
        <taxon>Aphanizomenonaceae</taxon>
        <taxon>Dolichospermum</taxon>
    </lineage>
</organism>
<evidence type="ECO:0000313" key="5">
    <source>
        <dbReference type="Proteomes" id="UP000502433"/>
    </source>
</evidence>
<dbReference type="PROSITE" id="PS50110">
    <property type="entry name" value="RESPONSE_REGULATORY"/>
    <property type="match status" value="1"/>
</dbReference>
<dbReference type="InterPro" id="IPR035919">
    <property type="entry name" value="EAL_sf"/>
</dbReference>
<dbReference type="EMBL" id="CP051206">
    <property type="protein sequence ID" value="QJB44978.1"/>
    <property type="molecule type" value="Genomic_DNA"/>
</dbReference>
<evidence type="ECO:0000259" key="3">
    <source>
        <dbReference type="PROSITE" id="PS50883"/>
    </source>
</evidence>
<dbReference type="InterPro" id="IPR050706">
    <property type="entry name" value="Cyclic-di-GMP_PDE-like"/>
</dbReference>
<reference evidence="4 5" key="1">
    <citation type="submission" date="2020-04" db="EMBL/GenBank/DDBJ databases">
        <title>Genome-Wide Identification of 5-Methylcytosine Sites in Bacterial Genomes By High-Throughput Sequencing of MspJI Restriction Fragments.</title>
        <authorList>
            <person name="Wu V."/>
        </authorList>
    </citation>
    <scope>NUCLEOTIDE SEQUENCE [LARGE SCALE GENOMIC DNA]</scope>
    <source>
        <strain evidence="4 5">CCAP 1403/13f</strain>
    </source>
</reference>
<dbReference type="Pfam" id="PF00563">
    <property type="entry name" value="EAL"/>
    <property type="match status" value="1"/>
</dbReference>
<accession>A0A6H2C1D7</accession>
<dbReference type="AlphaFoldDB" id="A0A6H2C1D7"/>